<name>A0A2P4SQ90_BAMTH</name>
<reference evidence="1 2" key="1">
    <citation type="submission" date="2018-01" db="EMBL/GenBank/DDBJ databases">
        <title>Comparison of the Chinese Bamboo Partridge and Red Junglefowl genome sequences highlights the importance of demography in genome evolution.</title>
        <authorList>
            <person name="Tiley G.P."/>
            <person name="Kimball R.T."/>
            <person name="Braun E.L."/>
            <person name="Burleigh J.G."/>
        </authorList>
    </citation>
    <scope>NUCLEOTIDE SEQUENCE [LARGE SCALE GENOMIC DNA]</scope>
    <source>
        <strain evidence="1">RTK389</strain>
        <tissue evidence="1">Blood</tissue>
    </source>
</reference>
<accession>A0A2P4SQ90</accession>
<sequence length="78" mass="8897">MENEQQGLPFLAAACRLTVQATVVYLEAEHACECIWPRTALLFCLWREFLSQHSCCATQPRKLTAPQEFGCLKSSKHR</sequence>
<comment type="caution">
    <text evidence="1">The sequence shown here is derived from an EMBL/GenBank/DDBJ whole genome shotgun (WGS) entry which is preliminary data.</text>
</comment>
<protein>
    <submittedName>
        <fullName evidence="1">Uncharacterized protein</fullName>
    </submittedName>
</protein>
<proteinExistence type="predicted"/>
<dbReference type="AlphaFoldDB" id="A0A2P4SQ90"/>
<evidence type="ECO:0000313" key="1">
    <source>
        <dbReference type="EMBL" id="POI26273.1"/>
    </source>
</evidence>
<evidence type="ECO:0000313" key="2">
    <source>
        <dbReference type="Proteomes" id="UP000237246"/>
    </source>
</evidence>
<dbReference type="Proteomes" id="UP000237246">
    <property type="component" value="Unassembled WGS sequence"/>
</dbReference>
<dbReference type="EMBL" id="PPHD01029543">
    <property type="protein sequence ID" value="POI26273.1"/>
    <property type="molecule type" value="Genomic_DNA"/>
</dbReference>
<keyword evidence="2" id="KW-1185">Reference proteome</keyword>
<gene>
    <name evidence="1" type="ORF">CIB84_009978</name>
</gene>
<organism evidence="1 2">
    <name type="scientific">Bambusicola thoracicus</name>
    <name type="common">Chinese bamboo-partridge</name>
    <name type="synonym">Perdix thoracica</name>
    <dbReference type="NCBI Taxonomy" id="9083"/>
    <lineage>
        <taxon>Eukaryota</taxon>
        <taxon>Metazoa</taxon>
        <taxon>Chordata</taxon>
        <taxon>Craniata</taxon>
        <taxon>Vertebrata</taxon>
        <taxon>Euteleostomi</taxon>
        <taxon>Archelosauria</taxon>
        <taxon>Archosauria</taxon>
        <taxon>Dinosauria</taxon>
        <taxon>Saurischia</taxon>
        <taxon>Theropoda</taxon>
        <taxon>Coelurosauria</taxon>
        <taxon>Aves</taxon>
        <taxon>Neognathae</taxon>
        <taxon>Galloanserae</taxon>
        <taxon>Galliformes</taxon>
        <taxon>Phasianidae</taxon>
        <taxon>Perdicinae</taxon>
        <taxon>Bambusicola</taxon>
    </lineage>
</organism>